<evidence type="ECO:0000313" key="1">
    <source>
        <dbReference type="EMBL" id="AVO34637.1"/>
    </source>
</evidence>
<gene>
    <name evidence="1" type="ORF">C6570_10675</name>
</gene>
<evidence type="ECO:0000313" key="2">
    <source>
        <dbReference type="Proteomes" id="UP000239709"/>
    </source>
</evidence>
<dbReference type="Pfam" id="PF10084">
    <property type="entry name" value="DUF2322"/>
    <property type="match status" value="1"/>
</dbReference>
<name>A0A2S0MFR0_9BURK</name>
<dbReference type="OrthoDB" id="7596112at2"/>
<organism evidence="1 2">
    <name type="scientific">Ottowia oryzae</name>
    <dbReference type="NCBI Taxonomy" id="2109914"/>
    <lineage>
        <taxon>Bacteria</taxon>
        <taxon>Pseudomonadati</taxon>
        <taxon>Pseudomonadota</taxon>
        <taxon>Betaproteobacteria</taxon>
        <taxon>Burkholderiales</taxon>
        <taxon>Comamonadaceae</taxon>
        <taxon>Ottowia</taxon>
    </lineage>
</organism>
<dbReference type="KEGG" id="otk:C6570_10675"/>
<proteinExistence type="predicted"/>
<dbReference type="AlphaFoldDB" id="A0A2S0MFR0"/>
<reference evidence="1 2" key="1">
    <citation type="submission" date="2018-03" db="EMBL/GenBank/DDBJ databases">
        <title>Genome sequencing of Ottowia sp.</title>
        <authorList>
            <person name="Kim S.-J."/>
            <person name="Heo J."/>
            <person name="Kwon S.-W."/>
        </authorList>
    </citation>
    <scope>NUCLEOTIDE SEQUENCE [LARGE SCALE GENOMIC DNA]</scope>
    <source>
        <strain evidence="1 2">KADR8-3</strain>
    </source>
</reference>
<keyword evidence="2" id="KW-1185">Reference proteome</keyword>
<accession>A0A2S0MFR0</accession>
<protein>
    <submittedName>
        <fullName evidence="1">DUF2322 domain-containing protein</fullName>
    </submittedName>
</protein>
<dbReference type="InterPro" id="IPR016755">
    <property type="entry name" value="UCP019302"/>
</dbReference>
<dbReference type="RefSeq" id="WP_106703189.1">
    <property type="nucleotide sequence ID" value="NZ_CP027666.1"/>
</dbReference>
<dbReference type="PIRSF" id="PIRSF019302">
    <property type="entry name" value="UCP019302"/>
    <property type="match status" value="1"/>
</dbReference>
<dbReference type="EMBL" id="CP027666">
    <property type="protein sequence ID" value="AVO34637.1"/>
    <property type="molecule type" value="Genomic_DNA"/>
</dbReference>
<sequence length="105" mass="10960">MNFKDILATLPAADGLRGLDIVDATGAVVHHIPAAPGKMGSLRVYYALAQRFDGALSPQAVLQGLDWFAEHVADARANAGAHPNIDLLLKPGAGDAGWRLVPLPA</sequence>
<dbReference type="Proteomes" id="UP000239709">
    <property type="component" value="Chromosome"/>
</dbReference>